<feature type="domain" description="UspA" evidence="6">
    <location>
        <begin position="22"/>
        <end position="108"/>
    </location>
</feature>
<dbReference type="SUPFAM" id="SSF52402">
    <property type="entry name" value="Adenine nucleotide alpha hydrolases-like"/>
    <property type="match status" value="1"/>
</dbReference>
<sequence length="429" mass="48204">MIIFLINGKDNRGHGGKREESVAVAIDKDKGSENAIKWAVDHLLTRGQPLTLLHVKHTSSSEGADSQGGGAQAQSLFLSYRSFCSKKNIKCNEVVLEDTDIPKAIINYVVTSSVEIWFLQGKGLVHATCYYYNTPKSAPRNQIQHQSTPVSETKSSEDVSKIIRGANPIKMISRSPFTRGRASMDKSYELSSDTDISFVSSGRASIDHISPSFYDFGAEVAMPSRHSIGSEMESRSSTSSYSRNRLFDMGSPQYEISSCSIESGKSSSSSQNMDDVEAEMRRLKLELKQTMEMYSMACKEALTANTRELNRWKLEDEQRLEAARHAEEAALALVEREKAKCKAAIEAAEASHRIAELEAQKRRAAEMKAFKESEEKKKALQSRAYDPRYRKYTIEEIEKARMISRKLARSGKEAMGQFTEVNWTTRQWQ</sequence>
<organism evidence="7 8">
    <name type="scientific">Prunus armeniaca</name>
    <name type="common">Apricot</name>
    <name type="synonym">Armeniaca vulgaris</name>
    <dbReference type="NCBI Taxonomy" id="36596"/>
    <lineage>
        <taxon>Eukaryota</taxon>
        <taxon>Viridiplantae</taxon>
        <taxon>Streptophyta</taxon>
        <taxon>Embryophyta</taxon>
        <taxon>Tracheophyta</taxon>
        <taxon>Spermatophyta</taxon>
        <taxon>Magnoliopsida</taxon>
        <taxon>eudicotyledons</taxon>
        <taxon>Gunneridae</taxon>
        <taxon>Pentapetalae</taxon>
        <taxon>rosids</taxon>
        <taxon>fabids</taxon>
        <taxon>Rosales</taxon>
        <taxon>Rosaceae</taxon>
        <taxon>Amygdaloideae</taxon>
        <taxon>Amygdaleae</taxon>
        <taxon>Prunus</taxon>
    </lineage>
</organism>
<evidence type="ECO:0000313" key="8">
    <source>
        <dbReference type="Proteomes" id="UP000507245"/>
    </source>
</evidence>
<dbReference type="InterPro" id="IPR014729">
    <property type="entry name" value="Rossmann-like_a/b/a_fold"/>
</dbReference>
<feature type="region of interest" description="Disordered" evidence="5">
    <location>
        <begin position="138"/>
        <end position="158"/>
    </location>
</feature>
<evidence type="ECO:0000313" key="7">
    <source>
        <dbReference type="EMBL" id="CAB4303514.1"/>
    </source>
</evidence>
<feature type="coiled-coil region" evidence="4">
    <location>
        <begin position="317"/>
        <end position="374"/>
    </location>
</feature>
<keyword evidence="4" id="KW-0175">Coiled coil</keyword>
<dbReference type="AlphaFoldDB" id="A0A6J5WWR9"/>
<gene>
    <name evidence="7" type="ORF">ORAREDHAP_LOCUS19793</name>
</gene>
<evidence type="ECO:0000256" key="5">
    <source>
        <dbReference type="SAM" id="MobiDB-lite"/>
    </source>
</evidence>
<evidence type="ECO:0000256" key="2">
    <source>
        <dbReference type="ARBA" id="ARBA00012483"/>
    </source>
</evidence>
<dbReference type="InterPro" id="IPR006016">
    <property type="entry name" value="UspA"/>
</dbReference>
<evidence type="ECO:0000259" key="6">
    <source>
        <dbReference type="Pfam" id="PF00582"/>
    </source>
</evidence>
<feature type="compositionally biased region" description="Polar residues" evidence="5">
    <location>
        <begin position="138"/>
        <end position="153"/>
    </location>
</feature>
<dbReference type="GO" id="GO:0061630">
    <property type="term" value="F:ubiquitin protein ligase activity"/>
    <property type="evidence" value="ECO:0007669"/>
    <property type="project" value="UniProtKB-EC"/>
</dbReference>
<keyword evidence="8" id="KW-1185">Reference proteome</keyword>
<dbReference type="InterPro" id="IPR051348">
    <property type="entry name" value="U-box_ubiquitin_ligases"/>
</dbReference>
<keyword evidence="3" id="KW-0833">Ubl conjugation pathway</keyword>
<dbReference type="Proteomes" id="UP000507245">
    <property type="component" value="Unassembled WGS sequence"/>
</dbReference>
<dbReference type="Gene3D" id="3.40.50.620">
    <property type="entry name" value="HUPs"/>
    <property type="match status" value="1"/>
</dbReference>
<name>A0A6J5WWR9_PRUAR</name>
<protein>
    <recommendedName>
        <fullName evidence="2">RING-type E3 ubiquitin transferase</fullName>
        <ecNumber evidence="2">2.3.2.27</ecNumber>
    </recommendedName>
</protein>
<dbReference type="PANTHER" id="PTHR45647">
    <property type="entry name" value="OS02G0152300 PROTEIN"/>
    <property type="match status" value="1"/>
</dbReference>
<dbReference type="EMBL" id="CAEKKB010000003">
    <property type="protein sequence ID" value="CAB4303514.1"/>
    <property type="molecule type" value="Genomic_DNA"/>
</dbReference>
<dbReference type="OrthoDB" id="4062651at2759"/>
<dbReference type="Pfam" id="PF00582">
    <property type="entry name" value="Usp"/>
    <property type="match status" value="1"/>
</dbReference>
<dbReference type="PANTHER" id="PTHR45647:SF146">
    <property type="entry name" value="U-BOX DOMAIN-CONTAINING PROTEIN 35-LIKE"/>
    <property type="match status" value="1"/>
</dbReference>
<evidence type="ECO:0000256" key="1">
    <source>
        <dbReference type="ARBA" id="ARBA00000900"/>
    </source>
</evidence>
<evidence type="ECO:0000256" key="4">
    <source>
        <dbReference type="SAM" id="Coils"/>
    </source>
</evidence>
<evidence type="ECO:0000256" key="3">
    <source>
        <dbReference type="ARBA" id="ARBA00022786"/>
    </source>
</evidence>
<dbReference type="EC" id="2.3.2.27" evidence="2"/>
<feature type="coiled-coil region" evidence="4">
    <location>
        <begin position="266"/>
        <end position="293"/>
    </location>
</feature>
<proteinExistence type="predicted"/>
<comment type="catalytic activity">
    <reaction evidence="1">
        <text>S-ubiquitinyl-[E2 ubiquitin-conjugating enzyme]-L-cysteine + [acceptor protein]-L-lysine = [E2 ubiquitin-conjugating enzyme]-L-cysteine + N(6)-ubiquitinyl-[acceptor protein]-L-lysine.</text>
        <dbReference type="EC" id="2.3.2.27"/>
    </reaction>
</comment>
<reference evidence="8" key="1">
    <citation type="journal article" date="2020" name="Genome Biol.">
        <title>Gamete binning: chromosome-level and haplotype-resolved genome assembly enabled by high-throughput single-cell sequencing of gamete genomes.</title>
        <authorList>
            <person name="Campoy J.A."/>
            <person name="Sun H."/>
            <person name="Goel M."/>
            <person name="Jiao W.-B."/>
            <person name="Folz-Donahue K."/>
            <person name="Wang N."/>
            <person name="Rubio M."/>
            <person name="Liu C."/>
            <person name="Kukat C."/>
            <person name="Ruiz D."/>
            <person name="Huettel B."/>
            <person name="Schneeberger K."/>
        </authorList>
    </citation>
    <scope>NUCLEOTIDE SEQUENCE [LARGE SCALE GENOMIC DNA]</scope>
    <source>
        <strain evidence="8">cv. Rojo Pasion</strain>
    </source>
</reference>
<accession>A0A6J5WWR9</accession>